<protein>
    <submittedName>
        <fullName evidence="1">Putative type I inositol 1-4-5-trisphosphate 5-phosphatase</fullName>
    </submittedName>
</protein>
<accession>A0A2U9CHQ0</accession>
<dbReference type="Proteomes" id="UP000246464">
    <property type="component" value="Chromosome 15"/>
</dbReference>
<evidence type="ECO:0000313" key="1">
    <source>
        <dbReference type="EMBL" id="AWP14392.1"/>
    </source>
</evidence>
<evidence type="ECO:0000313" key="2">
    <source>
        <dbReference type="Proteomes" id="UP000246464"/>
    </source>
</evidence>
<gene>
    <name evidence="1" type="ORF">SMAX5B_008624</name>
</gene>
<sequence>MAGKLTAAQGTGILLVTANVGSLFEDKKNMPSSLFDTVSIADSTDLTTSEVAILVADNYASGALFSLVRKSFLRRNTF</sequence>
<dbReference type="EMBL" id="CP026257">
    <property type="protein sequence ID" value="AWP14392.1"/>
    <property type="molecule type" value="Genomic_DNA"/>
</dbReference>
<dbReference type="AlphaFoldDB" id="A0A2U9CHQ0"/>
<reference evidence="1 2" key="1">
    <citation type="submission" date="2017-12" db="EMBL/GenBank/DDBJ databases">
        <title>Integrating genomic resources of turbot (Scophthalmus maximus) in depth evaluation of genetic and physical mapping variation across individuals.</title>
        <authorList>
            <person name="Martinez P."/>
        </authorList>
    </citation>
    <scope>NUCLEOTIDE SEQUENCE [LARGE SCALE GENOMIC DNA]</scope>
</reference>
<organism evidence="1 2">
    <name type="scientific">Scophthalmus maximus</name>
    <name type="common">Turbot</name>
    <name type="synonym">Psetta maxima</name>
    <dbReference type="NCBI Taxonomy" id="52904"/>
    <lineage>
        <taxon>Eukaryota</taxon>
        <taxon>Metazoa</taxon>
        <taxon>Chordata</taxon>
        <taxon>Craniata</taxon>
        <taxon>Vertebrata</taxon>
        <taxon>Euteleostomi</taxon>
        <taxon>Actinopterygii</taxon>
        <taxon>Neopterygii</taxon>
        <taxon>Teleostei</taxon>
        <taxon>Neoteleostei</taxon>
        <taxon>Acanthomorphata</taxon>
        <taxon>Carangaria</taxon>
        <taxon>Pleuronectiformes</taxon>
        <taxon>Pleuronectoidei</taxon>
        <taxon>Scophthalmidae</taxon>
        <taxon>Scophthalmus</taxon>
    </lineage>
</organism>
<name>A0A2U9CHQ0_SCOMX</name>
<proteinExistence type="predicted"/>
<keyword evidence="2" id="KW-1185">Reference proteome</keyword>